<evidence type="ECO:0000256" key="13">
    <source>
        <dbReference type="SAM" id="SignalP"/>
    </source>
</evidence>
<dbReference type="STRING" id="29542.A6070_01160"/>
<evidence type="ECO:0000256" key="4">
    <source>
        <dbReference type="ARBA" id="ARBA00022496"/>
    </source>
</evidence>
<keyword evidence="5 12" id="KW-0812">Transmembrane</keyword>
<keyword evidence="16" id="KW-1185">Reference proteome</keyword>
<evidence type="ECO:0000256" key="2">
    <source>
        <dbReference type="ARBA" id="ARBA00022448"/>
    </source>
</evidence>
<feature type="chain" id="PRO_5010166184" description="TonB-dependent receptor-like beta-barrel domain-containing protein" evidence="13">
    <location>
        <begin position="24"/>
        <end position="749"/>
    </location>
</feature>
<dbReference type="EMBL" id="CP015518">
    <property type="protein sequence ID" value="APG24832.1"/>
    <property type="molecule type" value="Genomic_DNA"/>
</dbReference>
<dbReference type="InterPro" id="IPR039426">
    <property type="entry name" value="TonB-dep_rcpt-like"/>
</dbReference>
<evidence type="ECO:0000256" key="7">
    <source>
        <dbReference type="ARBA" id="ARBA00023004"/>
    </source>
</evidence>
<organism evidence="15 16">
    <name type="scientific">Syntrophotalea acetylenica</name>
    <name type="common">Pelobacter acetylenicus</name>
    <dbReference type="NCBI Taxonomy" id="29542"/>
    <lineage>
        <taxon>Bacteria</taxon>
        <taxon>Pseudomonadati</taxon>
        <taxon>Thermodesulfobacteriota</taxon>
        <taxon>Desulfuromonadia</taxon>
        <taxon>Desulfuromonadales</taxon>
        <taxon>Syntrophotaleaceae</taxon>
        <taxon>Syntrophotalea</taxon>
    </lineage>
</organism>
<evidence type="ECO:0000313" key="15">
    <source>
        <dbReference type="EMBL" id="APG24832.1"/>
    </source>
</evidence>
<evidence type="ECO:0000256" key="9">
    <source>
        <dbReference type="ARBA" id="ARBA00023077"/>
    </source>
</evidence>
<gene>
    <name evidence="15" type="ORF">A7E75_07200</name>
</gene>
<comment type="similarity">
    <text evidence="12">Belongs to the TonB-dependent receptor family.</text>
</comment>
<sequence length="749" mass="83809">MCLGRILLLTFWLVAGISGGALAGSAATETAREESGSALSLEAVEVHGKGGHVLFDAKSDKPCTATSLTGEGIDSIGGTSQGSPLQAVRTLPSVQTSSEEPYGFGNFFTSGLKIRGQRIKAPGSNLLIEGLQVTGTPGGAQYLFDMENVEGMTLYKGGIPVPNGLAFAANAGLIDYRLQRPADEAGIFFSQSLGSFDYQRSFIRVDSGRLPGGTRAFASYSYTDADKWRGQGGSPDWRHNLDFGIAHDFGDRVKLELFGNFFSFKAHDFRSLTYAQTQDLDSYHKSSYNRHLTGNPGEDIYYYDYNRRRFDGYTLMADVDIRLTDHSRFSVRPYFSKDQGYWMLGVVEQKVNPLVRKWEIGHHRLGVVAQYEVELPLLNLTAGYWYHEQERPGPPTEWKKYTLTGDGLDFSGWSVFSENGKHITHSPFVQLNRGFGKWHLSGGVRYHYQEFSDIESYYFPGGVKTYDPWSSVGRKYTDKFLPFAGCSFELTDHANLYFTYGRNVGRTAFPLYPSYATRRGKFVAAGVSLADLWDDVGMEVSDHYDLGARFDFGRWYLNPVLFYSRHFDKSVDYYDPTSGLLVMQNVASARSYGAEIEAGVHVLPNLLLAANGFYNKFEFDKNIRTSLAGELRVRGNQIADTPLFGASFIADYRLGGFSVTPVVRYTGRRYGDILNQEPLDSYWLADLNMAYRMDNFSCIKEPKLSLKILNLFDKKYIGAMDAADDAHPGSMAYYPGAPFTMVFTVSWRL</sequence>
<feature type="signal peptide" evidence="13">
    <location>
        <begin position="1"/>
        <end position="23"/>
    </location>
</feature>
<dbReference type="PANTHER" id="PTHR32552">
    <property type="entry name" value="FERRICHROME IRON RECEPTOR-RELATED"/>
    <property type="match status" value="1"/>
</dbReference>
<keyword evidence="8" id="KW-0406">Ion transport</keyword>
<dbReference type="SUPFAM" id="SSF56935">
    <property type="entry name" value="Porins"/>
    <property type="match status" value="1"/>
</dbReference>
<evidence type="ECO:0000256" key="10">
    <source>
        <dbReference type="ARBA" id="ARBA00023136"/>
    </source>
</evidence>
<dbReference type="OrthoDB" id="593427at2"/>
<accession>A0A1L3GFS8</accession>
<evidence type="ECO:0000256" key="6">
    <source>
        <dbReference type="ARBA" id="ARBA00022729"/>
    </source>
</evidence>
<reference evidence="15 16" key="1">
    <citation type="journal article" date="2017" name="Genome Announc.">
        <title>Complete Genome Sequences of Two Acetylene-Fermenting Pelobacter acetylenicus Strains.</title>
        <authorList>
            <person name="Sutton J.M."/>
            <person name="Baesman S.M."/>
            <person name="Fierst J.L."/>
            <person name="Poret-Peterson A.T."/>
            <person name="Oremland R.S."/>
            <person name="Dunlap D.S."/>
            <person name="Akob D.M."/>
        </authorList>
    </citation>
    <scope>NUCLEOTIDE SEQUENCE [LARGE SCALE GENOMIC DNA]</scope>
    <source>
        <strain evidence="15 16">DSM 3247</strain>
    </source>
</reference>
<keyword evidence="2 12" id="KW-0813">Transport</keyword>
<keyword evidence="7" id="KW-0408">Iron</keyword>
<dbReference type="Proteomes" id="UP000182264">
    <property type="component" value="Chromosome"/>
</dbReference>
<evidence type="ECO:0000313" key="16">
    <source>
        <dbReference type="Proteomes" id="UP000182264"/>
    </source>
</evidence>
<dbReference type="RefSeq" id="WP_072286678.1">
    <property type="nucleotide sequence ID" value="NZ_CP015455.1"/>
</dbReference>
<keyword evidence="6 13" id="KW-0732">Signal</keyword>
<evidence type="ECO:0000256" key="12">
    <source>
        <dbReference type="PROSITE-ProRule" id="PRU01360"/>
    </source>
</evidence>
<evidence type="ECO:0000256" key="11">
    <source>
        <dbReference type="ARBA" id="ARBA00023237"/>
    </source>
</evidence>
<dbReference type="InterPro" id="IPR000531">
    <property type="entry name" value="Beta-barrel_TonB"/>
</dbReference>
<dbReference type="KEGG" id="pace:A6070_01160"/>
<comment type="subcellular location">
    <subcellularLocation>
        <location evidence="1 12">Cell outer membrane</location>
        <topology evidence="1 12">Multi-pass membrane protein</topology>
    </subcellularLocation>
</comment>
<keyword evidence="11 12" id="KW-0998">Cell outer membrane</keyword>
<dbReference type="Pfam" id="PF00593">
    <property type="entry name" value="TonB_dep_Rec_b-barrel"/>
    <property type="match status" value="1"/>
</dbReference>
<protein>
    <recommendedName>
        <fullName evidence="14">TonB-dependent receptor-like beta-barrel domain-containing protein</fullName>
    </recommendedName>
</protein>
<proteinExistence type="inferred from homology"/>
<evidence type="ECO:0000259" key="14">
    <source>
        <dbReference type="Pfam" id="PF00593"/>
    </source>
</evidence>
<dbReference type="Gene3D" id="2.40.170.20">
    <property type="entry name" value="TonB-dependent receptor, beta-barrel domain"/>
    <property type="match status" value="1"/>
</dbReference>
<dbReference type="InterPro" id="IPR036942">
    <property type="entry name" value="Beta-barrel_TonB_sf"/>
</dbReference>
<dbReference type="PANTHER" id="PTHR32552:SF89">
    <property type="entry name" value="CATECHOLATE SIDEROPHORE RECEPTOR FIU"/>
    <property type="match status" value="1"/>
</dbReference>
<evidence type="ECO:0000256" key="8">
    <source>
        <dbReference type="ARBA" id="ARBA00023065"/>
    </source>
</evidence>
<evidence type="ECO:0000256" key="5">
    <source>
        <dbReference type="ARBA" id="ARBA00022692"/>
    </source>
</evidence>
<keyword evidence="10 12" id="KW-0472">Membrane</keyword>
<keyword evidence="4" id="KW-0410">Iron transport</keyword>
<name>A0A1L3GFS8_SYNAC</name>
<feature type="domain" description="TonB-dependent receptor-like beta-barrel" evidence="14">
    <location>
        <begin position="264"/>
        <end position="711"/>
    </location>
</feature>
<dbReference type="AlphaFoldDB" id="A0A1L3GFS8"/>
<evidence type="ECO:0000256" key="3">
    <source>
        <dbReference type="ARBA" id="ARBA00022452"/>
    </source>
</evidence>
<dbReference type="GO" id="GO:0009279">
    <property type="term" value="C:cell outer membrane"/>
    <property type="evidence" value="ECO:0007669"/>
    <property type="project" value="UniProtKB-SubCell"/>
</dbReference>
<evidence type="ECO:0000256" key="1">
    <source>
        <dbReference type="ARBA" id="ARBA00004571"/>
    </source>
</evidence>
<dbReference type="GO" id="GO:0015344">
    <property type="term" value="F:siderophore uptake transmembrane transporter activity"/>
    <property type="evidence" value="ECO:0007669"/>
    <property type="project" value="TreeGrafter"/>
</dbReference>
<dbReference type="PROSITE" id="PS52016">
    <property type="entry name" value="TONB_DEPENDENT_REC_3"/>
    <property type="match status" value="1"/>
</dbReference>
<keyword evidence="3 12" id="KW-1134">Transmembrane beta strand</keyword>
<keyword evidence="9" id="KW-0798">TonB box</keyword>